<dbReference type="EC" id="2.3.1.-" evidence="2"/>
<keyword evidence="3" id="KW-1185">Reference proteome</keyword>
<dbReference type="GO" id="GO:0016746">
    <property type="term" value="F:acyltransferase activity"/>
    <property type="evidence" value="ECO:0007669"/>
    <property type="project" value="UniProtKB-KW"/>
</dbReference>
<gene>
    <name evidence="2" type="ORF">ACFPFM_06085</name>
</gene>
<organism evidence="2 3">
    <name type="scientific">Saccharothrix xinjiangensis</name>
    <dbReference type="NCBI Taxonomy" id="204798"/>
    <lineage>
        <taxon>Bacteria</taxon>
        <taxon>Bacillati</taxon>
        <taxon>Actinomycetota</taxon>
        <taxon>Actinomycetes</taxon>
        <taxon>Pseudonocardiales</taxon>
        <taxon>Pseudonocardiaceae</taxon>
        <taxon>Saccharothrix</taxon>
    </lineage>
</organism>
<reference evidence="3" key="1">
    <citation type="journal article" date="2019" name="Int. J. Syst. Evol. Microbiol.">
        <title>The Global Catalogue of Microorganisms (GCM) 10K type strain sequencing project: providing services to taxonomists for standard genome sequencing and annotation.</title>
        <authorList>
            <consortium name="The Broad Institute Genomics Platform"/>
            <consortium name="The Broad Institute Genome Sequencing Center for Infectious Disease"/>
            <person name="Wu L."/>
            <person name="Ma J."/>
        </authorList>
    </citation>
    <scope>NUCLEOTIDE SEQUENCE [LARGE SCALE GENOMIC DNA]</scope>
    <source>
        <strain evidence="3">KCTC 12848</strain>
    </source>
</reference>
<evidence type="ECO:0000259" key="1">
    <source>
        <dbReference type="PROSITE" id="PS51186"/>
    </source>
</evidence>
<protein>
    <submittedName>
        <fullName evidence="2">GNAT family N-acetyltransferase</fullName>
        <ecNumber evidence="2">2.3.1.-</ecNumber>
    </submittedName>
</protein>
<keyword evidence="2" id="KW-0012">Acyltransferase</keyword>
<evidence type="ECO:0000313" key="2">
    <source>
        <dbReference type="EMBL" id="MFC5053327.1"/>
    </source>
</evidence>
<feature type="domain" description="N-acetyltransferase" evidence="1">
    <location>
        <begin position="112"/>
        <end position="239"/>
    </location>
</feature>
<dbReference type="EMBL" id="JBHSJB010000006">
    <property type="protein sequence ID" value="MFC5053327.1"/>
    <property type="molecule type" value="Genomic_DNA"/>
</dbReference>
<accession>A0ABV9XVU1</accession>
<dbReference type="Gene3D" id="3.40.630.30">
    <property type="match status" value="1"/>
</dbReference>
<name>A0ABV9XVU1_9PSEU</name>
<dbReference type="PROSITE" id="PS51186">
    <property type="entry name" value="GNAT"/>
    <property type="match status" value="1"/>
</dbReference>
<dbReference type="Pfam" id="PF13508">
    <property type="entry name" value="Acetyltransf_7"/>
    <property type="match status" value="1"/>
</dbReference>
<proteinExistence type="predicted"/>
<sequence>MSASLHLAVRNAEALTTALARTRGHELVTRPGFLAMTGPSLSRVLVRRPDPAADDLDEIRSLVGRAEARVVVEDSFGAVDGAALGLTALGLTAGHLPVMVREPGPLPAPAVEVTRVRTAAELAVAERVVVDGFPMSGFPPGQALPAGLLDADGFHLHLARRAGEPAGACLTVVGEGVGGVYWVATLPAHRSRGVGRALVHAVLNEFPVPMTLTATAAGRPLYDSLGFSVVARATWWSND</sequence>
<dbReference type="Proteomes" id="UP001595833">
    <property type="component" value="Unassembled WGS sequence"/>
</dbReference>
<dbReference type="RefSeq" id="WP_344038436.1">
    <property type="nucleotide sequence ID" value="NZ_BAAAKE010000011.1"/>
</dbReference>
<comment type="caution">
    <text evidence="2">The sequence shown here is derived from an EMBL/GenBank/DDBJ whole genome shotgun (WGS) entry which is preliminary data.</text>
</comment>
<dbReference type="CDD" id="cd04301">
    <property type="entry name" value="NAT_SF"/>
    <property type="match status" value="1"/>
</dbReference>
<keyword evidence="2" id="KW-0808">Transferase</keyword>
<dbReference type="InterPro" id="IPR000182">
    <property type="entry name" value="GNAT_dom"/>
</dbReference>
<dbReference type="SUPFAM" id="SSF55729">
    <property type="entry name" value="Acyl-CoA N-acyltransferases (Nat)"/>
    <property type="match status" value="1"/>
</dbReference>
<dbReference type="InterPro" id="IPR016181">
    <property type="entry name" value="Acyl_CoA_acyltransferase"/>
</dbReference>
<evidence type="ECO:0000313" key="3">
    <source>
        <dbReference type="Proteomes" id="UP001595833"/>
    </source>
</evidence>